<evidence type="ECO:0000256" key="1">
    <source>
        <dbReference type="SAM" id="MobiDB-lite"/>
    </source>
</evidence>
<protein>
    <submittedName>
        <fullName evidence="2">Uncharacterized protein</fullName>
    </submittedName>
</protein>
<comment type="caution">
    <text evidence="2">The sequence shown here is derived from an EMBL/GenBank/DDBJ whole genome shotgun (WGS) entry which is preliminary data.</text>
</comment>
<dbReference type="AlphaFoldDB" id="D4ATT0"/>
<keyword evidence="3" id="KW-1185">Reference proteome</keyword>
<dbReference type="KEGG" id="abe:ARB_07646"/>
<dbReference type="RefSeq" id="XP_003014339.1">
    <property type="nucleotide sequence ID" value="XM_003014293.1"/>
</dbReference>
<proteinExistence type="predicted"/>
<evidence type="ECO:0000313" key="2">
    <source>
        <dbReference type="EMBL" id="EFE33699.1"/>
    </source>
</evidence>
<name>D4ATT0_ARTBC</name>
<sequence>MAVKKDAGRGRSKKRPRDNPGQLVSQLTAGLSSGSSCVFDAVTGAEPAVVLLDQPGVGVDQRCSWGMLGDAGCYSYIDGDGDEVDGDGYS</sequence>
<dbReference type="HOGENOM" id="CLU_2440399_0_0_1"/>
<gene>
    <name evidence="2" type="ORF">ARB_07646</name>
</gene>
<reference evidence="3" key="1">
    <citation type="journal article" date="2011" name="Genome Biol.">
        <title>Comparative and functional genomics provide insights into the pathogenicity of dermatophytic fungi.</title>
        <authorList>
            <person name="Burmester A."/>
            <person name="Shelest E."/>
            <person name="Gloeckner G."/>
            <person name="Heddergott C."/>
            <person name="Schindler S."/>
            <person name="Staib P."/>
            <person name="Heidel A."/>
            <person name="Felder M."/>
            <person name="Petzold A."/>
            <person name="Szafranski K."/>
            <person name="Feuermann M."/>
            <person name="Pedruzzi I."/>
            <person name="Priebe S."/>
            <person name="Groth M."/>
            <person name="Winkler R."/>
            <person name="Li W."/>
            <person name="Kniemeyer O."/>
            <person name="Schroeckh V."/>
            <person name="Hertweck C."/>
            <person name="Hube B."/>
            <person name="White T.C."/>
            <person name="Platzer M."/>
            <person name="Guthke R."/>
            <person name="Heitman J."/>
            <person name="Woestemeyer J."/>
            <person name="Zipfel P.F."/>
            <person name="Monod M."/>
            <person name="Brakhage A.A."/>
        </authorList>
    </citation>
    <scope>NUCLEOTIDE SEQUENCE [LARGE SCALE GENOMIC DNA]</scope>
    <source>
        <strain evidence="3">ATCC MYA-4681 / CBS 112371</strain>
    </source>
</reference>
<accession>D4ATT0</accession>
<dbReference type="Proteomes" id="UP000008866">
    <property type="component" value="Unassembled WGS sequence"/>
</dbReference>
<organism evidence="2 3">
    <name type="scientific">Arthroderma benhamiae (strain ATCC MYA-4681 / CBS 112371)</name>
    <name type="common">Trichophyton mentagrophytes</name>
    <dbReference type="NCBI Taxonomy" id="663331"/>
    <lineage>
        <taxon>Eukaryota</taxon>
        <taxon>Fungi</taxon>
        <taxon>Dikarya</taxon>
        <taxon>Ascomycota</taxon>
        <taxon>Pezizomycotina</taxon>
        <taxon>Eurotiomycetes</taxon>
        <taxon>Eurotiomycetidae</taxon>
        <taxon>Onygenales</taxon>
        <taxon>Arthrodermataceae</taxon>
        <taxon>Trichophyton</taxon>
    </lineage>
</organism>
<dbReference type="EMBL" id="ABSU01000009">
    <property type="protein sequence ID" value="EFE33699.1"/>
    <property type="molecule type" value="Genomic_DNA"/>
</dbReference>
<dbReference type="GeneID" id="9521759"/>
<evidence type="ECO:0000313" key="3">
    <source>
        <dbReference type="Proteomes" id="UP000008866"/>
    </source>
</evidence>
<feature type="region of interest" description="Disordered" evidence="1">
    <location>
        <begin position="1"/>
        <end position="25"/>
    </location>
</feature>